<keyword evidence="3" id="KW-0963">Cytoplasm</keyword>
<evidence type="ECO:0000256" key="7">
    <source>
        <dbReference type="ARBA" id="ARBA00022805"/>
    </source>
</evidence>
<dbReference type="InterPro" id="IPR002110">
    <property type="entry name" value="Ankyrin_rpt"/>
</dbReference>
<dbReference type="SUPFAM" id="SSF48403">
    <property type="entry name" value="Ankyrin repeat"/>
    <property type="match status" value="1"/>
</dbReference>
<accession>A0A6V7QUL4</accession>
<keyword evidence="8 13" id="KW-0040">ANK repeat</keyword>
<dbReference type="GO" id="GO:0008289">
    <property type="term" value="F:lipid binding"/>
    <property type="evidence" value="ECO:0007669"/>
    <property type="project" value="UniProtKB-KW"/>
</dbReference>
<name>A0A6V7QUL4_ANACO</name>
<keyword evidence="11" id="KW-0539">Nucleus</keyword>
<feature type="compositionally biased region" description="Basic and acidic residues" evidence="14">
    <location>
        <begin position="12"/>
        <end position="22"/>
    </location>
</feature>
<feature type="repeat" description="ANK" evidence="13">
    <location>
        <begin position="350"/>
        <end position="382"/>
    </location>
</feature>
<evidence type="ECO:0000256" key="12">
    <source>
        <dbReference type="ARBA" id="ARBA00060453"/>
    </source>
</evidence>
<feature type="region of interest" description="Disordered" evidence="14">
    <location>
        <begin position="1"/>
        <end position="32"/>
    </location>
</feature>
<keyword evidence="7" id="KW-1002">Plastid outer membrane</keyword>
<feature type="compositionally biased region" description="Low complexity" evidence="14">
    <location>
        <begin position="85"/>
        <end position="111"/>
    </location>
</feature>
<dbReference type="Gene3D" id="1.25.40.20">
    <property type="entry name" value="Ankyrin repeat-containing domain"/>
    <property type="match status" value="2"/>
</dbReference>
<dbReference type="FunFam" id="1.25.40.20:FF:000106">
    <property type="entry name" value="Ankyrin repeat domain-containing protein 2"/>
    <property type="match status" value="1"/>
</dbReference>
<evidence type="ECO:0000256" key="14">
    <source>
        <dbReference type="SAM" id="MobiDB-lite"/>
    </source>
</evidence>
<dbReference type="EMBL" id="CAJEUB010000021">
    <property type="protein sequence ID" value="CAD1846638.1"/>
    <property type="molecule type" value="Genomic_DNA"/>
</dbReference>
<feature type="compositionally biased region" description="Basic and acidic residues" evidence="14">
    <location>
        <begin position="299"/>
        <end position="310"/>
    </location>
</feature>
<dbReference type="Pfam" id="PF12796">
    <property type="entry name" value="Ank_2"/>
    <property type="match status" value="1"/>
</dbReference>
<proteinExistence type="predicted"/>
<evidence type="ECO:0000256" key="8">
    <source>
        <dbReference type="ARBA" id="ARBA00023043"/>
    </source>
</evidence>
<evidence type="ECO:0000256" key="13">
    <source>
        <dbReference type="PROSITE-ProRule" id="PRU00023"/>
    </source>
</evidence>
<dbReference type="SMART" id="SM00248">
    <property type="entry name" value="ANK"/>
    <property type="match status" value="3"/>
</dbReference>
<comment type="subcellular location">
    <subcellularLocation>
        <location evidence="2">Cytoplasm</location>
    </subcellularLocation>
    <subcellularLocation>
        <location evidence="1">Nucleus</location>
    </subcellularLocation>
    <subcellularLocation>
        <location evidence="12">Plastid</location>
        <location evidence="12">Chloroplast outer membrane</location>
        <topology evidence="12">Peripheral membrane protein</topology>
        <orientation evidence="12">Cytoplasmic side</orientation>
    </subcellularLocation>
</comment>
<keyword evidence="10" id="KW-0472">Membrane</keyword>
<organism evidence="16">
    <name type="scientific">Ananas comosus var. bracteatus</name>
    <name type="common">red pineapple</name>
    <dbReference type="NCBI Taxonomy" id="296719"/>
    <lineage>
        <taxon>Eukaryota</taxon>
        <taxon>Viridiplantae</taxon>
        <taxon>Streptophyta</taxon>
        <taxon>Embryophyta</taxon>
        <taxon>Tracheophyta</taxon>
        <taxon>Spermatophyta</taxon>
        <taxon>Magnoliopsida</taxon>
        <taxon>Liliopsida</taxon>
        <taxon>Poales</taxon>
        <taxon>Bromeliaceae</taxon>
        <taxon>Bromelioideae</taxon>
        <taxon>Ananas</taxon>
    </lineage>
</organism>
<reference evidence="16" key="1">
    <citation type="submission" date="2020-07" db="EMBL/GenBank/DDBJ databases">
        <authorList>
            <person name="Lin J."/>
        </authorList>
    </citation>
    <scope>NUCLEOTIDE SEQUENCE</scope>
</reference>
<evidence type="ECO:0000256" key="9">
    <source>
        <dbReference type="ARBA" id="ARBA00023121"/>
    </source>
</evidence>
<protein>
    <recommendedName>
        <fullName evidence="15">STI1/HOP DP domain-containing protein</fullName>
    </recommendedName>
</protein>
<dbReference type="FunFam" id="1.25.40.20:FF:000049">
    <property type="entry name" value="Ankyrin repeat domain-containing protein 2"/>
    <property type="match status" value="1"/>
</dbReference>
<dbReference type="GO" id="GO:0009707">
    <property type="term" value="C:chloroplast outer membrane"/>
    <property type="evidence" value="ECO:0007669"/>
    <property type="project" value="UniProtKB-SubCell"/>
</dbReference>
<sequence length="409" mass="43784">MSSSEATVVDVVPERTEGDRGEPPNASEAKVFRPTLRPSGDCLACFLVAVIRTIIDPLLLLASPPPAAAGLMASQDENTSSKSEASSTQQRQAGRRGAAASSPSAGFPANPFDFSSMTDLLNDPTIKEMAEQIARDPVFNQMADQLQRSVQGAGEEGIPQLDPQQYISTMQQVMQNQQFITMAERLGSALMQDPAMSNMLESLTSPSNKEQLEERMGRIKEDPTLKPILDEIESGGPAAMMKYWNDPEVLQKIGQAMGVGSSGEAANSSELSGPEETEEEAGDEDESVVHHTASIGDAEGLKKALDSGADKDEEDSEGRRALHFACGYGEVKCAQILLEAGAAVDALDKNKNTPLHYAAGYGRKECVALLLEHGAAVTLQNLDGKTPIDVAKLNHQDEVLKLLEKDAFL</sequence>
<dbReference type="PANTHER" id="PTHR24203">
    <property type="entry name" value="ANKYRIN REPEAT FAMILY PROTEIN"/>
    <property type="match status" value="1"/>
</dbReference>
<keyword evidence="9" id="KW-0446">Lipid-binding</keyword>
<keyword evidence="5" id="KW-0934">Plastid</keyword>
<evidence type="ECO:0000259" key="15">
    <source>
        <dbReference type="Pfam" id="PF17830"/>
    </source>
</evidence>
<dbReference type="Pfam" id="PF17830">
    <property type="entry name" value="STI1-HOP_DP"/>
    <property type="match status" value="1"/>
</dbReference>
<feature type="region of interest" description="Disordered" evidence="14">
    <location>
        <begin position="71"/>
        <end position="112"/>
    </location>
</feature>
<evidence type="ECO:0000256" key="4">
    <source>
        <dbReference type="ARBA" id="ARBA00022528"/>
    </source>
</evidence>
<feature type="compositionally biased region" description="Polar residues" evidence="14">
    <location>
        <begin position="75"/>
        <end position="84"/>
    </location>
</feature>
<evidence type="ECO:0000256" key="1">
    <source>
        <dbReference type="ARBA" id="ARBA00004123"/>
    </source>
</evidence>
<feature type="region of interest" description="Disordered" evidence="14">
    <location>
        <begin position="258"/>
        <end position="316"/>
    </location>
</feature>
<keyword evidence="4" id="KW-0150">Chloroplast</keyword>
<dbReference type="PROSITE" id="PS50088">
    <property type="entry name" value="ANK_REPEAT"/>
    <property type="match status" value="2"/>
</dbReference>
<evidence type="ECO:0000256" key="5">
    <source>
        <dbReference type="ARBA" id="ARBA00022640"/>
    </source>
</evidence>
<gene>
    <name evidence="16" type="ORF">CB5_LOCUS29849</name>
</gene>
<evidence type="ECO:0000256" key="3">
    <source>
        <dbReference type="ARBA" id="ARBA00022490"/>
    </source>
</evidence>
<dbReference type="AlphaFoldDB" id="A0A6V7QUL4"/>
<evidence type="ECO:0000313" key="16">
    <source>
        <dbReference type="EMBL" id="CAD1846638.1"/>
    </source>
</evidence>
<feature type="compositionally biased region" description="Acidic residues" evidence="14">
    <location>
        <begin position="273"/>
        <end position="286"/>
    </location>
</feature>
<dbReference type="GO" id="GO:0005634">
    <property type="term" value="C:nucleus"/>
    <property type="evidence" value="ECO:0007669"/>
    <property type="project" value="UniProtKB-SubCell"/>
</dbReference>
<keyword evidence="6" id="KW-0677">Repeat</keyword>
<dbReference type="InterPro" id="IPR041243">
    <property type="entry name" value="STI1/HOP_DP"/>
</dbReference>
<evidence type="ECO:0000256" key="6">
    <source>
        <dbReference type="ARBA" id="ARBA00022737"/>
    </source>
</evidence>
<evidence type="ECO:0000256" key="11">
    <source>
        <dbReference type="ARBA" id="ARBA00023242"/>
    </source>
</evidence>
<feature type="repeat" description="ANK" evidence="13">
    <location>
        <begin position="317"/>
        <end position="349"/>
    </location>
</feature>
<dbReference type="PANTHER" id="PTHR24203:SF45">
    <property type="entry name" value="ANKYRIN REPEAT DOMAIN 6"/>
    <property type="match status" value="1"/>
</dbReference>
<evidence type="ECO:0000256" key="10">
    <source>
        <dbReference type="ARBA" id="ARBA00023136"/>
    </source>
</evidence>
<evidence type="ECO:0000256" key="2">
    <source>
        <dbReference type="ARBA" id="ARBA00004496"/>
    </source>
</evidence>
<dbReference type="PROSITE" id="PS50297">
    <property type="entry name" value="ANK_REP_REGION"/>
    <property type="match status" value="2"/>
</dbReference>
<feature type="domain" description="STI1/HOP DP" evidence="15">
    <location>
        <begin position="215"/>
        <end position="258"/>
    </location>
</feature>
<dbReference type="InterPro" id="IPR036770">
    <property type="entry name" value="Ankyrin_rpt-contain_sf"/>
</dbReference>